<dbReference type="GO" id="GO:0008170">
    <property type="term" value="F:N-methyltransferase activity"/>
    <property type="evidence" value="ECO:0007669"/>
    <property type="project" value="InterPro"/>
</dbReference>
<evidence type="ECO:0000313" key="4">
    <source>
        <dbReference type="EMBL" id="TBH75224.1"/>
    </source>
</evidence>
<keyword evidence="2" id="KW-0808">Transferase</keyword>
<gene>
    <name evidence="4" type="ORF">EWU20_01230</name>
</gene>
<name>A0A4Q9BGI1_9BACT</name>
<evidence type="ECO:0000256" key="2">
    <source>
        <dbReference type="ARBA" id="ARBA00022679"/>
    </source>
</evidence>
<dbReference type="InterPro" id="IPR002941">
    <property type="entry name" value="DNA_methylase_N4/N6"/>
</dbReference>
<protein>
    <recommendedName>
        <fullName evidence="3">DNA methylase N-4/N-6 domain-containing protein</fullName>
    </recommendedName>
</protein>
<dbReference type="PRINTS" id="PR00508">
    <property type="entry name" value="S21N4MTFRASE"/>
</dbReference>
<dbReference type="GO" id="GO:0003677">
    <property type="term" value="F:DNA binding"/>
    <property type="evidence" value="ECO:0007669"/>
    <property type="project" value="InterPro"/>
</dbReference>
<dbReference type="Proteomes" id="UP000293583">
    <property type="component" value="Unassembled WGS sequence"/>
</dbReference>
<dbReference type="AlphaFoldDB" id="A0A4Q9BGI1"/>
<proteinExistence type="predicted"/>
<evidence type="ECO:0000259" key="3">
    <source>
        <dbReference type="Pfam" id="PF01555"/>
    </source>
</evidence>
<dbReference type="GO" id="GO:0032259">
    <property type="term" value="P:methylation"/>
    <property type="evidence" value="ECO:0007669"/>
    <property type="project" value="UniProtKB-KW"/>
</dbReference>
<keyword evidence="5" id="KW-1185">Reference proteome</keyword>
<dbReference type="InterPro" id="IPR001091">
    <property type="entry name" value="RM_Methyltransferase"/>
</dbReference>
<feature type="domain" description="DNA methylase N-4/N-6" evidence="3">
    <location>
        <begin position="249"/>
        <end position="502"/>
    </location>
</feature>
<reference evidence="4 5" key="1">
    <citation type="submission" date="2019-02" db="EMBL/GenBank/DDBJ databases">
        <title>Genome of a new Bacteroidetes strain.</title>
        <authorList>
            <person name="Pitt A."/>
        </authorList>
    </citation>
    <scope>NUCLEOTIDE SEQUENCE [LARGE SCALE GENOMIC DNA]</scope>
    <source>
        <strain evidence="4 5">103A-SOEBACH</strain>
    </source>
</reference>
<dbReference type="Gene3D" id="3.40.50.150">
    <property type="entry name" value="Vaccinia Virus protein VP39"/>
    <property type="match status" value="1"/>
</dbReference>
<dbReference type="EMBL" id="SEWY01000001">
    <property type="protein sequence ID" value="TBH75224.1"/>
    <property type="molecule type" value="Genomic_DNA"/>
</dbReference>
<organism evidence="4 5">
    <name type="scientific">Aquirufa antheringensis</name>
    <dbReference type="NCBI Taxonomy" id="2516559"/>
    <lineage>
        <taxon>Bacteria</taxon>
        <taxon>Pseudomonadati</taxon>
        <taxon>Bacteroidota</taxon>
        <taxon>Cytophagia</taxon>
        <taxon>Cytophagales</taxon>
        <taxon>Flectobacillaceae</taxon>
        <taxon>Aquirufa</taxon>
    </lineage>
</organism>
<dbReference type="Pfam" id="PF01555">
    <property type="entry name" value="N6_N4_Mtase"/>
    <property type="match status" value="1"/>
</dbReference>
<evidence type="ECO:0000313" key="5">
    <source>
        <dbReference type="Proteomes" id="UP000293583"/>
    </source>
</evidence>
<evidence type="ECO:0000256" key="1">
    <source>
        <dbReference type="ARBA" id="ARBA00022603"/>
    </source>
</evidence>
<dbReference type="SUPFAM" id="SSF110849">
    <property type="entry name" value="ParB/Sulfiredoxin"/>
    <property type="match status" value="1"/>
</dbReference>
<dbReference type="InterPro" id="IPR029063">
    <property type="entry name" value="SAM-dependent_MTases_sf"/>
</dbReference>
<sequence length="530" mass="61382">MNNNNFMKHNSQVFVLPLEHIQIHPQVLSISKPKKMDHIEYTMEKYKQLMPVLGNLVDGTFYITDGVLRYEVAKKLGMPTLKCLDASTTDKDVIRVRMTSNQRSKMSYMEMATYAEHTLGVIGKSQGKKRKSWLGMEAIEDDDNFGLAGKDLYELTCHLLDLPIKASSLRKLMAVKWFEDENPGNNFGIMSGLEEGNYKIDKAYQLVVDFNFKKNEGYTEIDLYPIKTENYEVIHGSIEDITLPENMEIDVIFTSPVYYKLRRYGDDPNEMGWEKTPQLYAERLVDSLMTPYNRLKETGSMFVNLGETYDKGRCLAVIEHVVIEMVKRGMFYVDRIIWKKDANKPISNQNHRFQPSYEVVLHFAKSKNYYFDRFRVKKDDIDYKISRGCKDYGWDGVNYFVPNFYKQLRTVLSENELHDIVTVQTNSSRIKHVVGEHHHPATFSQMLPAIFLSTFCPKPTVDYKPLVFDPFLGGASCGRTALMMGYRFSGVELYEKNVETSKRILAESLKEFEPRALNQIEAEMVYELVA</sequence>
<dbReference type="Gene3D" id="3.90.1530.10">
    <property type="entry name" value="Conserved hypothetical protein from pyrococcus furiosus pfu- 392566-001, ParB domain"/>
    <property type="match status" value="1"/>
</dbReference>
<dbReference type="SUPFAM" id="SSF53335">
    <property type="entry name" value="S-adenosyl-L-methionine-dependent methyltransferases"/>
    <property type="match status" value="1"/>
</dbReference>
<dbReference type="InterPro" id="IPR036086">
    <property type="entry name" value="ParB/Sulfiredoxin_sf"/>
</dbReference>
<comment type="caution">
    <text evidence="4">The sequence shown here is derived from an EMBL/GenBank/DDBJ whole genome shotgun (WGS) entry which is preliminary data.</text>
</comment>
<accession>A0A4Q9BGI1</accession>
<keyword evidence="1" id="KW-0489">Methyltransferase</keyword>